<feature type="non-terminal residue" evidence="1">
    <location>
        <position position="53"/>
    </location>
</feature>
<protein>
    <recommendedName>
        <fullName evidence="3">GIY-YIG domain-containing protein</fullName>
    </recommendedName>
</protein>
<reference evidence="1" key="1">
    <citation type="journal article" date="2020" name="Ecol. Evol.">
        <title>Genome structure and content of the rice root-knot nematode (Meloidogyne graminicola).</title>
        <authorList>
            <person name="Phan N.T."/>
            <person name="Danchin E.G.J."/>
            <person name="Klopp C."/>
            <person name="Perfus-Barbeoch L."/>
            <person name="Kozlowski D.K."/>
            <person name="Koutsovoulos G.D."/>
            <person name="Lopez-Roques C."/>
            <person name="Bouchez O."/>
            <person name="Zahm M."/>
            <person name="Besnard G."/>
            <person name="Bellafiore S."/>
        </authorList>
    </citation>
    <scope>NUCLEOTIDE SEQUENCE</scope>
    <source>
        <strain evidence="1">VN-18</strain>
    </source>
</reference>
<name>A0A8S9ZA16_9BILA</name>
<evidence type="ECO:0008006" key="3">
    <source>
        <dbReference type="Google" id="ProtNLM"/>
    </source>
</evidence>
<evidence type="ECO:0000313" key="2">
    <source>
        <dbReference type="Proteomes" id="UP000605970"/>
    </source>
</evidence>
<evidence type="ECO:0000313" key="1">
    <source>
        <dbReference type="EMBL" id="KAF7623445.1"/>
    </source>
</evidence>
<dbReference type="OrthoDB" id="8964326at2759"/>
<dbReference type="EMBL" id="JABEBT010000247">
    <property type="protein sequence ID" value="KAF7623445.1"/>
    <property type="molecule type" value="Genomic_DNA"/>
</dbReference>
<dbReference type="Proteomes" id="UP000605970">
    <property type="component" value="Unassembled WGS sequence"/>
</dbReference>
<gene>
    <name evidence="1" type="ORF">Mgra_00010247</name>
</gene>
<accession>A0A8S9ZA16</accession>
<dbReference type="AlphaFoldDB" id="A0A8S9ZA16"/>
<sequence length="53" mass="6351">MERRFEDHRRKNTFGEFESVERAVLISNISTEKAKFLEGLLIMASKPQQKQYY</sequence>
<proteinExistence type="predicted"/>
<comment type="caution">
    <text evidence="1">The sequence shown here is derived from an EMBL/GenBank/DDBJ whole genome shotgun (WGS) entry which is preliminary data.</text>
</comment>
<organism evidence="1 2">
    <name type="scientific">Meloidogyne graminicola</name>
    <dbReference type="NCBI Taxonomy" id="189291"/>
    <lineage>
        <taxon>Eukaryota</taxon>
        <taxon>Metazoa</taxon>
        <taxon>Ecdysozoa</taxon>
        <taxon>Nematoda</taxon>
        <taxon>Chromadorea</taxon>
        <taxon>Rhabditida</taxon>
        <taxon>Tylenchina</taxon>
        <taxon>Tylenchomorpha</taxon>
        <taxon>Tylenchoidea</taxon>
        <taxon>Meloidogynidae</taxon>
        <taxon>Meloidogyninae</taxon>
        <taxon>Meloidogyne</taxon>
    </lineage>
</organism>
<keyword evidence="2" id="KW-1185">Reference proteome</keyword>